<proteinExistence type="predicted"/>
<gene>
    <name evidence="10" type="ORF">ACFO60_26605</name>
</gene>
<keyword evidence="4" id="KW-0808">Transferase</keyword>
<comment type="caution">
    <text evidence="10">The sequence shown here is derived from an EMBL/GenBank/DDBJ whole genome shotgun (WGS) entry which is preliminary data.</text>
</comment>
<feature type="transmembrane region" description="Helical" evidence="9">
    <location>
        <begin position="42"/>
        <end position="62"/>
    </location>
</feature>
<feature type="region of interest" description="Disordered" evidence="8">
    <location>
        <begin position="1"/>
        <end position="24"/>
    </location>
</feature>
<dbReference type="EMBL" id="JBHSFP010000022">
    <property type="protein sequence ID" value="MFC4534346.1"/>
    <property type="molecule type" value="Genomic_DNA"/>
</dbReference>
<evidence type="ECO:0000256" key="8">
    <source>
        <dbReference type="SAM" id="MobiDB-lite"/>
    </source>
</evidence>
<dbReference type="PANTHER" id="PTHR33908:SF11">
    <property type="entry name" value="MEMBRANE PROTEIN"/>
    <property type="match status" value="1"/>
</dbReference>
<keyword evidence="6 9" id="KW-1133">Transmembrane helix</keyword>
<feature type="transmembrane region" description="Helical" evidence="9">
    <location>
        <begin position="463"/>
        <end position="482"/>
    </location>
</feature>
<feature type="transmembrane region" description="Helical" evidence="9">
    <location>
        <begin position="411"/>
        <end position="432"/>
    </location>
</feature>
<feature type="transmembrane region" description="Helical" evidence="9">
    <location>
        <begin position="102"/>
        <end position="127"/>
    </location>
</feature>
<protein>
    <recommendedName>
        <fullName evidence="12">Glycosyltransferase RgtA/B/C/D-like domain-containing protein</fullName>
    </recommendedName>
</protein>
<evidence type="ECO:0000256" key="4">
    <source>
        <dbReference type="ARBA" id="ARBA00022679"/>
    </source>
</evidence>
<feature type="compositionally biased region" description="Polar residues" evidence="8">
    <location>
        <begin position="9"/>
        <end position="19"/>
    </location>
</feature>
<keyword evidence="2" id="KW-1003">Cell membrane</keyword>
<reference evidence="11" key="1">
    <citation type="journal article" date="2019" name="Int. J. Syst. Evol. Microbiol.">
        <title>The Global Catalogue of Microorganisms (GCM) 10K type strain sequencing project: providing services to taxonomists for standard genome sequencing and annotation.</title>
        <authorList>
            <consortium name="The Broad Institute Genomics Platform"/>
            <consortium name="The Broad Institute Genome Sequencing Center for Infectious Disease"/>
            <person name="Wu L."/>
            <person name="Ma J."/>
        </authorList>
    </citation>
    <scope>NUCLEOTIDE SEQUENCE [LARGE SCALE GENOMIC DNA]</scope>
    <source>
        <strain evidence="11">CGMCC 4.7132</strain>
    </source>
</reference>
<evidence type="ECO:0000256" key="3">
    <source>
        <dbReference type="ARBA" id="ARBA00022676"/>
    </source>
</evidence>
<keyword evidence="11" id="KW-1185">Reference proteome</keyword>
<sequence>MLPGMASSAVGSTAAQTSDGRPGHVEGVTGTRRALLAARAHWVFLIVLAAGAVLRLMAMLGYRPALWFWADSFVYVNAAIDPQPLESRPAGYSLFLWALRPLHSFTAVIAVQHLLGLAMAVCVYAVLRRRTRLPGWGAALATVPVLLDAHMLQLEHLVMADLLFTFLVTAAVTALLWRERPTVLTAVVAGLLLMAATLTRTVGLPVLIVVLVCMVLGRAGRRPLVSCALAAVVGIGGYAVWHHSEHGVYGLGESNVWLWARTMSFADCARIQPAGEERLLCPADPPERRPAPPSYIWEAASPLAAVKKDADRERLTGAFAKEAIMAQPVDFLLTGLRDALWSFEWTRRVYPTPGPQSAYVFPDSAKPFTGKIASAGRSAPQLTAAYQGRRADTRLVEPYAGLLRAYQSQGFLRGPFLAVILLIGLFGVLARWRRLGGPALLPWAVAMTLLLLPPLIAAFDHRYVVPVIPVACLAAGPAFEGLRRRLGDRRTRCASPADTRS</sequence>
<evidence type="ECO:0000256" key="1">
    <source>
        <dbReference type="ARBA" id="ARBA00004651"/>
    </source>
</evidence>
<evidence type="ECO:0000256" key="2">
    <source>
        <dbReference type="ARBA" id="ARBA00022475"/>
    </source>
</evidence>
<evidence type="ECO:0000256" key="9">
    <source>
        <dbReference type="SAM" id="Phobius"/>
    </source>
</evidence>
<evidence type="ECO:0000313" key="11">
    <source>
        <dbReference type="Proteomes" id="UP001596004"/>
    </source>
</evidence>
<name>A0ABV9CMT4_9ACTN</name>
<evidence type="ECO:0000256" key="6">
    <source>
        <dbReference type="ARBA" id="ARBA00022989"/>
    </source>
</evidence>
<keyword evidence="5 9" id="KW-0812">Transmembrane</keyword>
<keyword evidence="3" id="KW-0328">Glycosyltransferase</keyword>
<dbReference type="PANTHER" id="PTHR33908">
    <property type="entry name" value="MANNOSYLTRANSFERASE YKCB-RELATED"/>
    <property type="match status" value="1"/>
</dbReference>
<feature type="transmembrane region" description="Helical" evidence="9">
    <location>
        <begin position="439"/>
        <end position="457"/>
    </location>
</feature>
<accession>A0ABV9CMT4</accession>
<feature type="transmembrane region" description="Helical" evidence="9">
    <location>
        <begin position="223"/>
        <end position="241"/>
    </location>
</feature>
<evidence type="ECO:0000256" key="7">
    <source>
        <dbReference type="ARBA" id="ARBA00023136"/>
    </source>
</evidence>
<keyword evidence="7 9" id="KW-0472">Membrane</keyword>
<comment type="subcellular location">
    <subcellularLocation>
        <location evidence="1">Cell membrane</location>
        <topology evidence="1">Multi-pass membrane protein</topology>
    </subcellularLocation>
</comment>
<evidence type="ECO:0000256" key="5">
    <source>
        <dbReference type="ARBA" id="ARBA00022692"/>
    </source>
</evidence>
<evidence type="ECO:0008006" key="12">
    <source>
        <dbReference type="Google" id="ProtNLM"/>
    </source>
</evidence>
<organism evidence="10 11">
    <name type="scientific">Sphaerisporangium dianthi</name>
    <dbReference type="NCBI Taxonomy" id="1436120"/>
    <lineage>
        <taxon>Bacteria</taxon>
        <taxon>Bacillati</taxon>
        <taxon>Actinomycetota</taxon>
        <taxon>Actinomycetes</taxon>
        <taxon>Streptosporangiales</taxon>
        <taxon>Streptosporangiaceae</taxon>
        <taxon>Sphaerisporangium</taxon>
    </lineage>
</organism>
<dbReference type="InterPro" id="IPR050297">
    <property type="entry name" value="LipidA_mod_glycosyltrf_83"/>
</dbReference>
<feature type="transmembrane region" description="Helical" evidence="9">
    <location>
        <begin position="157"/>
        <end position="177"/>
    </location>
</feature>
<evidence type="ECO:0000313" key="10">
    <source>
        <dbReference type="EMBL" id="MFC4534346.1"/>
    </source>
</evidence>
<dbReference type="Proteomes" id="UP001596004">
    <property type="component" value="Unassembled WGS sequence"/>
</dbReference>
<feature type="transmembrane region" description="Helical" evidence="9">
    <location>
        <begin position="183"/>
        <end position="216"/>
    </location>
</feature>
<dbReference type="RefSeq" id="WP_380844827.1">
    <property type="nucleotide sequence ID" value="NZ_JBHSFP010000022.1"/>
</dbReference>